<evidence type="ECO:0000256" key="5">
    <source>
        <dbReference type="ARBA" id="ARBA00022695"/>
    </source>
</evidence>
<dbReference type="InterPro" id="IPR014146">
    <property type="entry name" value="LigD_ligase_dom"/>
</dbReference>
<keyword evidence="18" id="KW-0511">Multifunctional enzyme</keyword>
<dbReference type="InterPro" id="IPR016059">
    <property type="entry name" value="DNA_ligase_ATP-dep_CS"/>
</dbReference>
<evidence type="ECO:0000256" key="10">
    <source>
        <dbReference type="ARBA" id="ARBA00022801"/>
    </source>
</evidence>
<dbReference type="SUPFAM" id="SSF50249">
    <property type="entry name" value="Nucleic acid-binding proteins"/>
    <property type="match status" value="1"/>
</dbReference>
<dbReference type="PANTHER" id="PTHR42705">
    <property type="entry name" value="BIFUNCTIONAL NON-HOMOLOGOUS END JOINING PROTEIN LIGD"/>
    <property type="match status" value="1"/>
</dbReference>
<dbReference type="GO" id="GO:0003887">
    <property type="term" value="F:DNA-directed DNA polymerase activity"/>
    <property type="evidence" value="ECO:0007669"/>
    <property type="project" value="UniProtKB-KW"/>
</dbReference>
<keyword evidence="3 23" id="KW-0436">Ligase</keyword>
<evidence type="ECO:0000256" key="9">
    <source>
        <dbReference type="ARBA" id="ARBA00022763"/>
    </source>
</evidence>
<comment type="catalytic activity">
    <reaction evidence="20">
        <text>ATP + (deoxyribonucleotide)n-3'-hydroxyl + 5'-phospho-(deoxyribonucleotide)m = (deoxyribonucleotide)n+m + AMP + diphosphate.</text>
        <dbReference type="EC" id="6.5.1.1"/>
    </reaction>
</comment>
<evidence type="ECO:0000256" key="18">
    <source>
        <dbReference type="ARBA" id="ARBA00023268"/>
    </source>
</evidence>
<evidence type="ECO:0000259" key="22">
    <source>
        <dbReference type="PROSITE" id="PS50160"/>
    </source>
</evidence>
<dbReference type="InterPro" id="IPR014145">
    <property type="entry name" value="LigD_pol_dom"/>
</dbReference>
<dbReference type="CDD" id="cd07906">
    <property type="entry name" value="Adenylation_DNA_ligase_LigD_LigC"/>
    <property type="match status" value="1"/>
</dbReference>
<gene>
    <name evidence="23" type="ORF">SAMN04488109_6130</name>
</gene>
<dbReference type="Gene3D" id="3.30.1490.70">
    <property type="match status" value="1"/>
</dbReference>
<dbReference type="GO" id="GO:0006281">
    <property type="term" value="P:DNA repair"/>
    <property type="evidence" value="ECO:0007669"/>
    <property type="project" value="UniProtKB-KW"/>
</dbReference>
<evidence type="ECO:0000256" key="4">
    <source>
        <dbReference type="ARBA" id="ARBA00022679"/>
    </source>
</evidence>
<dbReference type="SUPFAM" id="SSF56091">
    <property type="entry name" value="DNA ligase/mRNA capping enzyme, catalytic domain"/>
    <property type="match status" value="1"/>
</dbReference>
<keyword evidence="10" id="KW-0378">Hydrolase</keyword>
<dbReference type="InterPro" id="IPR012340">
    <property type="entry name" value="NA-bd_OB-fold"/>
</dbReference>
<sequence>MSLAATHTSVHAVRSTRDKLAHFHQPMLAQIGDKPFDDNHWLFEVKWDGYRAVAEVTKNDVRLYSRNGLSFIDLYAPVVRELKKIKDDVMLDGEIVVLDEHSKPSFQKLQHYDENRNRPLVYYVFDCLRYKNKDLTGLPLEERKKILEKLLPKSNIIRYSDHVENDGITFFQKVSEMGLEGMIAKRKNSTYTEGKRSNDWLKIKNQNTQEAIIAGFTAPRNSRSYFGALVLGLYEKGKLKYIGHTGTGFTEKVLKEIHGLLKPLIRETSPFEEHVPVNSPVTWVEPVKVCQVKFTEITDDGILRHPVFMGLRIDKPAKDVDHVDVKKPNQKAVDKKTNPSQKHAPGKTASKKPAVAKNDPAAKDGVIKRVDGHELHLTHQSKVYWPKSGITKGDVIAYYDAIYPYIIPYLKDRPESLKRNPNGIENKGFFHKDAGQAAPSWVKHIPLHSESTGKDVDYILCNDKATLLYLNNLGCIEINPWSSRVKNLDKPDYLVLDIDPSERNSFDEVIEAALAIKEVLDQAGANGYCKTSGATGLHIYVPLHAQYDYDHARDFAEIVARLASEKLPRTTTLERSLSKRKNRIYLDYLQNSRGQTLASAYSLRPVEGATVSTPLTWKEVKPGLHPSAFTITTIAKRLAKTGDLFTGVLKEKTNLNTCLKKLGA</sequence>
<dbReference type="NCBIfam" id="TIGR02779">
    <property type="entry name" value="NHEJ_ligase_lig"/>
    <property type="match status" value="1"/>
</dbReference>
<evidence type="ECO:0000256" key="21">
    <source>
        <dbReference type="SAM" id="MobiDB-lite"/>
    </source>
</evidence>
<dbReference type="Gene3D" id="3.30.470.30">
    <property type="entry name" value="DNA ligase/mRNA capping enzyme"/>
    <property type="match status" value="1"/>
</dbReference>
<protein>
    <recommendedName>
        <fullName evidence="2">DNA ligase (ATP)</fullName>
        <ecNumber evidence="2">6.5.1.1</ecNumber>
    </recommendedName>
    <alternativeName>
        <fullName evidence="19">NHEJ DNA polymerase</fullName>
    </alternativeName>
</protein>
<dbReference type="NCBIfam" id="TIGR02776">
    <property type="entry name" value="NHEJ_ligase_prk"/>
    <property type="match status" value="1"/>
</dbReference>
<keyword evidence="8" id="KW-0547">Nucleotide-binding</keyword>
<evidence type="ECO:0000256" key="16">
    <source>
        <dbReference type="ARBA" id="ARBA00023204"/>
    </source>
</evidence>
<dbReference type="Gene3D" id="2.40.50.140">
    <property type="entry name" value="Nucleic acid-binding proteins"/>
    <property type="match status" value="1"/>
</dbReference>
<dbReference type="Proteomes" id="UP000184212">
    <property type="component" value="Unassembled WGS sequence"/>
</dbReference>
<keyword evidence="11" id="KW-0269">Exonuclease</keyword>
<dbReference type="GO" id="GO:0003910">
    <property type="term" value="F:DNA ligase (ATP) activity"/>
    <property type="evidence" value="ECO:0007669"/>
    <property type="project" value="UniProtKB-EC"/>
</dbReference>
<keyword evidence="13" id="KW-0239">DNA-directed DNA polymerase</keyword>
<dbReference type="Pfam" id="PF21686">
    <property type="entry name" value="LigD_Prim-Pol"/>
    <property type="match status" value="1"/>
</dbReference>
<evidence type="ECO:0000256" key="2">
    <source>
        <dbReference type="ARBA" id="ARBA00012727"/>
    </source>
</evidence>
<evidence type="ECO:0000256" key="8">
    <source>
        <dbReference type="ARBA" id="ARBA00022741"/>
    </source>
</evidence>
<dbReference type="NCBIfam" id="TIGR02778">
    <property type="entry name" value="ligD_pol"/>
    <property type="match status" value="1"/>
</dbReference>
<dbReference type="InterPro" id="IPR052171">
    <property type="entry name" value="NHEJ_LigD"/>
</dbReference>
<feature type="domain" description="ATP-dependent DNA ligase family profile" evidence="22">
    <location>
        <begin position="113"/>
        <end position="238"/>
    </location>
</feature>
<organism evidence="23 24">
    <name type="scientific">Chryseolinea serpens</name>
    <dbReference type="NCBI Taxonomy" id="947013"/>
    <lineage>
        <taxon>Bacteria</taxon>
        <taxon>Pseudomonadati</taxon>
        <taxon>Bacteroidota</taxon>
        <taxon>Cytophagia</taxon>
        <taxon>Cytophagales</taxon>
        <taxon>Fulvivirgaceae</taxon>
        <taxon>Chryseolinea</taxon>
    </lineage>
</organism>
<dbReference type="GO" id="GO:0003677">
    <property type="term" value="F:DNA binding"/>
    <property type="evidence" value="ECO:0007669"/>
    <property type="project" value="UniProtKB-KW"/>
</dbReference>
<dbReference type="AlphaFoldDB" id="A0A1M5WY35"/>
<dbReference type="GO" id="GO:0046872">
    <property type="term" value="F:metal ion binding"/>
    <property type="evidence" value="ECO:0007669"/>
    <property type="project" value="UniProtKB-KW"/>
</dbReference>
<dbReference type="Pfam" id="PF04679">
    <property type="entry name" value="DNA_ligase_A_C"/>
    <property type="match status" value="1"/>
</dbReference>
<dbReference type="PROSITE" id="PS00333">
    <property type="entry name" value="DNA_LIGASE_A2"/>
    <property type="match status" value="1"/>
</dbReference>
<evidence type="ECO:0000256" key="15">
    <source>
        <dbReference type="ARBA" id="ARBA00023172"/>
    </source>
</evidence>
<evidence type="ECO:0000256" key="11">
    <source>
        <dbReference type="ARBA" id="ARBA00022839"/>
    </source>
</evidence>
<dbReference type="GO" id="GO:0005524">
    <property type="term" value="F:ATP binding"/>
    <property type="evidence" value="ECO:0007669"/>
    <property type="project" value="UniProtKB-KW"/>
</dbReference>
<keyword evidence="15" id="KW-0233">DNA recombination</keyword>
<keyword evidence="12" id="KW-0067">ATP-binding</keyword>
<reference evidence="23 24" key="1">
    <citation type="submission" date="2016-11" db="EMBL/GenBank/DDBJ databases">
        <authorList>
            <person name="Jaros S."/>
            <person name="Januszkiewicz K."/>
            <person name="Wedrychowicz H."/>
        </authorList>
    </citation>
    <scope>NUCLEOTIDE SEQUENCE [LARGE SCALE GENOMIC DNA]</scope>
    <source>
        <strain evidence="23 24">DSM 24574</strain>
    </source>
</reference>
<dbReference type="PROSITE" id="PS50160">
    <property type="entry name" value="DNA_LIGASE_A3"/>
    <property type="match status" value="1"/>
</dbReference>
<proteinExistence type="predicted"/>
<dbReference type="PANTHER" id="PTHR42705:SF2">
    <property type="entry name" value="BIFUNCTIONAL NON-HOMOLOGOUS END JOINING PROTEIN LIGD"/>
    <property type="match status" value="1"/>
</dbReference>
<dbReference type="CDD" id="cd07971">
    <property type="entry name" value="OBF_DNA_ligase_LigD"/>
    <property type="match status" value="1"/>
</dbReference>
<accession>A0A1M5WY35</accession>
<evidence type="ECO:0000256" key="19">
    <source>
        <dbReference type="ARBA" id="ARBA00029943"/>
    </source>
</evidence>
<dbReference type="CDD" id="cd04865">
    <property type="entry name" value="LigD_Pol_like_2"/>
    <property type="match status" value="1"/>
</dbReference>
<evidence type="ECO:0000256" key="20">
    <source>
        <dbReference type="ARBA" id="ARBA00034003"/>
    </source>
</evidence>
<keyword evidence="6" id="KW-0540">Nuclease</keyword>
<keyword evidence="16" id="KW-0234">DNA repair</keyword>
<evidence type="ECO:0000256" key="12">
    <source>
        <dbReference type="ARBA" id="ARBA00022840"/>
    </source>
</evidence>
<feature type="compositionally biased region" description="Basic and acidic residues" evidence="21">
    <location>
        <begin position="320"/>
        <end position="337"/>
    </location>
</feature>
<feature type="region of interest" description="Disordered" evidence="21">
    <location>
        <begin position="320"/>
        <end position="361"/>
    </location>
</feature>
<evidence type="ECO:0000256" key="7">
    <source>
        <dbReference type="ARBA" id="ARBA00022723"/>
    </source>
</evidence>
<evidence type="ECO:0000256" key="14">
    <source>
        <dbReference type="ARBA" id="ARBA00023125"/>
    </source>
</evidence>
<keyword evidence="5" id="KW-0548">Nucleotidyltransferase</keyword>
<keyword evidence="17" id="KW-0464">Manganese</keyword>
<evidence type="ECO:0000256" key="1">
    <source>
        <dbReference type="ARBA" id="ARBA00001936"/>
    </source>
</evidence>
<dbReference type="InterPro" id="IPR012309">
    <property type="entry name" value="DNA_ligase_ATP-dep_C"/>
</dbReference>
<evidence type="ECO:0000313" key="23">
    <source>
        <dbReference type="EMBL" id="SHH92421.1"/>
    </source>
</evidence>
<evidence type="ECO:0000256" key="6">
    <source>
        <dbReference type="ARBA" id="ARBA00022722"/>
    </source>
</evidence>
<keyword evidence="4" id="KW-0808">Transferase</keyword>
<dbReference type="GO" id="GO:0006310">
    <property type="term" value="P:DNA recombination"/>
    <property type="evidence" value="ECO:0007669"/>
    <property type="project" value="UniProtKB-KW"/>
</dbReference>
<dbReference type="Pfam" id="PF01068">
    <property type="entry name" value="DNA_ligase_A_M"/>
    <property type="match status" value="1"/>
</dbReference>
<evidence type="ECO:0000256" key="13">
    <source>
        <dbReference type="ARBA" id="ARBA00022932"/>
    </source>
</evidence>
<dbReference type="Gene3D" id="3.90.920.10">
    <property type="entry name" value="DNA primase, PRIM domain"/>
    <property type="match status" value="1"/>
</dbReference>
<dbReference type="EMBL" id="FQWQ01000005">
    <property type="protein sequence ID" value="SHH92421.1"/>
    <property type="molecule type" value="Genomic_DNA"/>
</dbReference>
<dbReference type="EC" id="6.5.1.1" evidence="2"/>
<dbReference type="GO" id="GO:0004527">
    <property type="term" value="F:exonuclease activity"/>
    <property type="evidence" value="ECO:0007669"/>
    <property type="project" value="UniProtKB-KW"/>
</dbReference>
<evidence type="ECO:0000256" key="3">
    <source>
        <dbReference type="ARBA" id="ARBA00022598"/>
    </source>
</evidence>
<dbReference type="InterPro" id="IPR014143">
    <property type="entry name" value="NHEJ_ligase_prk"/>
</dbReference>
<evidence type="ECO:0000313" key="24">
    <source>
        <dbReference type="Proteomes" id="UP000184212"/>
    </source>
</evidence>
<evidence type="ECO:0000256" key="17">
    <source>
        <dbReference type="ARBA" id="ARBA00023211"/>
    </source>
</evidence>
<name>A0A1M5WY35_9BACT</name>
<keyword evidence="9" id="KW-0227">DNA damage</keyword>
<dbReference type="RefSeq" id="WP_221408823.1">
    <property type="nucleotide sequence ID" value="NZ_FQWQ01000005.1"/>
</dbReference>
<dbReference type="STRING" id="947013.SAMN04488109_6130"/>
<keyword evidence="7" id="KW-0479">Metal-binding</keyword>
<dbReference type="InterPro" id="IPR012310">
    <property type="entry name" value="DNA_ligase_ATP-dep_cent"/>
</dbReference>
<comment type="cofactor">
    <cofactor evidence="1">
        <name>Mn(2+)</name>
        <dbReference type="ChEBI" id="CHEBI:29035"/>
    </cofactor>
</comment>
<keyword evidence="24" id="KW-1185">Reference proteome</keyword>
<keyword evidence="14" id="KW-0238">DNA-binding</keyword>